<evidence type="ECO:0000313" key="3">
    <source>
        <dbReference type="Proteomes" id="UP000265703"/>
    </source>
</evidence>
<organism evidence="2 3">
    <name type="scientific">Glomus cerebriforme</name>
    <dbReference type="NCBI Taxonomy" id="658196"/>
    <lineage>
        <taxon>Eukaryota</taxon>
        <taxon>Fungi</taxon>
        <taxon>Fungi incertae sedis</taxon>
        <taxon>Mucoromycota</taxon>
        <taxon>Glomeromycotina</taxon>
        <taxon>Glomeromycetes</taxon>
        <taxon>Glomerales</taxon>
        <taxon>Glomeraceae</taxon>
        <taxon>Glomus</taxon>
    </lineage>
</organism>
<protein>
    <submittedName>
        <fullName evidence="2">Uncharacterized protein</fullName>
    </submittedName>
</protein>
<name>A0A397TTL8_9GLOM</name>
<dbReference type="EMBL" id="QKYT01000015">
    <property type="protein sequence ID" value="RIA98441.1"/>
    <property type="molecule type" value="Genomic_DNA"/>
</dbReference>
<feature type="compositionally biased region" description="Polar residues" evidence="1">
    <location>
        <begin position="39"/>
        <end position="52"/>
    </location>
</feature>
<keyword evidence="3" id="KW-1185">Reference proteome</keyword>
<evidence type="ECO:0000256" key="1">
    <source>
        <dbReference type="SAM" id="MobiDB-lite"/>
    </source>
</evidence>
<feature type="compositionally biased region" description="Basic and acidic residues" evidence="1">
    <location>
        <begin position="53"/>
        <end position="63"/>
    </location>
</feature>
<feature type="region of interest" description="Disordered" evidence="1">
    <location>
        <begin position="39"/>
        <end position="63"/>
    </location>
</feature>
<proteinExistence type="predicted"/>
<dbReference type="OrthoDB" id="2419253at2759"/>
<reference evidence="2 3" key="1">
    <citation type="submission" date="2018-06" db="EMBL/GenBank/DDBJ databases">
        <title>Comparative genomics reveals the genomic features of Rhizophagus irregularis, R. cerebriforme, R. diaphanum and Gigaspora rosea, and their symbiotic lifestyle signature.</title>
        <authorList>
            <person name="Morin E."/>
            <person name="San Clemente H."/>
            <person name="Chen E.C.H."/>
            <person name="De La Providencia I."/>
            <person name="Hainaut M."/>
            <person name="Kuo A."/>
            <person name="Kohler A."/>
            <person name="Murat C."/>
            <person name="Tang N."/>
            <person name="Roy S."/>
            <person name="Loubradou J."/>
            <person name="Henrissat B."/>
            <person name="Grigoriev I.V."/>
            <person name="Corradi N."/>
            <person name="Roux C."/>
            <person name="Martin F.M."/>
        </authorList>
    </citation>
    <scope>NUCLEOTIDE SEQUENCE [LARGE SCALE GENOMIC DNA]</scope>
    <source>
        <strain evidence="2 3">DAOM 227022</strain>
    </source>
</reference>
<evidence type="ECO:0000313" key="2">
    <source>
        <dbReference type="EMBL" id="RIA98441.1"/>
    </source>
</evidence>
<comment type="caution">
    <text evidence="2">The sequence shown here is derived from an EMBL/GenBank/DDBJ whole genome shotgun (WGS) entry which is preliminary data.</text>
</comment>
<dbReference type="AlphaFoldDB" id="A0A397TTL8"/>
<sequence>MGEGENLLKNSNSTGKSSVEWIWFSQMEEILSQNKAINPDYVTSDSSPISDLNNKENYKADEP</sequence>
<dbReference type="Proteomes" id="UP000265703">
    <property type="component" value="Unassembled WGS sequence"/>
</dbReference>
<accession>A0A397TTL8</accession>
<gene>
    <name evidence="2" type="ORF">C1645_812696</name>
</gene>